<organism evidence="1 2">
    <name type="scientific">Gemmata massiliana</name>
    <dbReference type="NCBI Taxonomy" id="1210884"/>
    <lineage>
        <taxon>Bacteria</taxon>
        <taxon>Pseudomonadati</taxon>
        <taxon>Planctomycetota</taxon>
        <taxon>Planctomycetia</taxon>
        <taxon>Gemmatales</taxon>
        <taxon>Gemmataceae</taxon>
        <taxon>Gemmata</taxon>
    </lineage>
</organism>
<reference evidence="1 2" key="1">
    <citation type="submission" date="2019-05" db="EMBL/GenBank/DDBJ databases">
        <authorList>
            <consortium name="Science for Life Laboratories"/>
        </authorList>
    </citation>
    <scope>NUCLEOTIDE SEQUENCE [LARGE SCALE GENOMIC DNA]</scope>
    <source>
        <strain evidence="1">Soil9</strain>
    </source>
</reference>
<dbReference type="AlphaFoldDB" id="A0A6P2D9F7"/>
<name>A0A6P2D9F7_9BACT</name>
<dbReference type="KEGG" id="gms:SOIL9_15820"/>
<accession>A0A6P2D9F7</accession>
<dbReference type="Pfam" id="PF08849">
    <property type="entry name" value="BrxA"/>
    <property type="match status" value="1"/>
</dbReference>
<dbReference type="EMBL" id="LR593886">
    <property type="protein sequence ID" value="VTR96132.1"/>
    <property type="molecule type" value="Genomic_DNA"/>
</dbReference>
<dbReference type="Gene3D" id="1.10.3540.10">
    <property type="entry name" value="uncharacterized protein from magnetospirillum magneticum domain"/>
    <property type="match status" value="1"/>
</dbReference>
<proteinExistence type="predicted"/>
<dbReference type="InterPro" id="IPR023137">
    <property type="entry name" value="BrxA_sf"/>
</dbReference>
<keyword evidence="2" id="KW-1185">Reference proteome</keyword>
<evidence type="ECO:0000313" key="1">
    <source>
        <dbReference type="EMBL" id="VTR96132.1"/>
    </source>
</evidence>
<gene>
    <name evidence="1" type="ORF">SOIL9_15820</name>
</gene>
<dbReference type="Proteomes" id="UP000464178">
    <property type="component" value="Chromosome"/>
</dbReference>
<sequence length="63" mass="7319">MPQWNESTRKRLQLSVFQTLAQAGYIDGTRTLGLQTVHLARPVVAYLEDYDEEYVLRCFRVTA</sequence>
<dbReference type="InterPro" id="IPR014948">
    <property type="entry name" value="BrxA"/>
</dbReference>
<evidence type="ECO:0000313" key="2">
    <source>
        <dbReference type="Proteomes" id="UP000464178"/>
    </source>
</evidence>
<protein>
    <submittedName>
        <fullName evidence="1">Uncharacterized protein</fullName>
    </submittedName>
</protein>